<dbReference type="STRING" id="1314674.A0A0D7AW55"/>
<dbReference type="SUPFAM" id="SSF48371">
    <property type="entry name" value="ARM repeat"/>
    <property type="match status" value="1"/>
</dbReference>
<dbReference type="Proteomes" id="UP000054007">
    <property type="component" value="Unassembled WGS sequence"/>
</dbReference>
<dbReference type="InterPro" id="IPR016024">
    <property type="entry name" value="ARM-type_fold"/>
</dbReference>
<name>A0A0D7AW55_9AGAR</name>
<accession>A0A0D7AW55</accession>
<dbReference type="InterPro" id="IPR013877">
    <property type="entry name" value="YAP-bd/ALF4/Glomulin"/>
</dbReference>
<reference evidence="1 2" key="1">
    <citation type="journal article" date="2015" name="Fungal Genet. Biol.">
        <title>Evolution of novel wood decay mechanisms in Agaricales revealed by the genome sequences of Fistulina hepatica and Cylindrobasidium torrendii.</title>
        <authorList>
            <person name="Floudas D."/>
            <person name="Held B.W."/>
            <person name="Riley R."/>
            <person name="Nagy L.G."/>
            <person name="Koehler G."/>
            <person name="Ransdell A.S."/>
            <person name="Younus H."/>
            <person name="Chow J."/>
            <person name="Chiniquy J."/>
            <person name="Lipzen A."/>
            <person name="Tritt A."/>
            <person name="Sun H."/>
            <person name="Haridas S."/>
            <person name="LaButti K."/>
            <person name="Ohm R.A."/>
            <person name="Kues U."/>
            <person name="Blanchette R.A."/>
            <person name="Grigoriev I.V."/>
            <person name="Minto R.E."/>
            <person name="Hibbett D.S."/>
        </authorList>
    </citation>
    <scope>NUCLEOTIDE SEQUENCE [LARGE SCALE GENOMIC DNA]</scope>
    <source>
        <strain evidence="1 2">FP15055 ss-10</strain>
    </source>
</reference>
<protein>
    <recommendedName>
        <fullName evidence="3">ARM repeat-containing protein</fullName>
    </recommendedName>
</protein>
<gene>
    <name evidence="1" type="ORF">CYLTODRAFT_405518</name>
</gene>
<dbReference type="InterPro" id="IPR019516">
    <property type="entry name" value="Glomulin/ALF4"/>
</dbReference>
<evidence type="ECO:0000313" key="1">
    <source>
        <dbReference type="EMBL" id="KIY61511.1"/>
    </source>
</evidence>
<dbReference type="GO" id="GO:0005737">
    <property type="term" value="C:cytoplasm"/>
    <property type="evidence" value="ECO:0007669"/>
    <property type="project" value="TreeGrafter"/>
</dbReference>
<dbReference type="AlphaFoldDB" id="A0A0D7AW55"/>
<proteinExistence type="predicted"/>
<dbReference type="GO" id="GO:0055105">
    <property type="term" value="F:ubiquitin-protein transferase inhibitor activity"/>
    <property type="evidence" value="ECO:0007669"/>
    <property type="project" value="TreeGrafter"/>
</dbReference>
<dbReference type="OrthoDB" id="5396786at2759"/>
<dbReference type="EMBL" id="KN880928">
    <property type="protein sequence ID" value="KIY61511.1"/>
    <property type="molecule type" value="Genomic_DNA"/>
</dbReference>
<sequence>MLPPLVESTDPAAARLLVYIGDQGNARETILATQEETRKLRIKLSDGKFDEYDETMRRPNAIVLSILRLYASALPRVQHRKKSPQEILRTIVPDLVSALNEASEYGNTTEARSIISTVVELVQRSLDWVKSKPDISEEDSTACGELLKSLLREAVGAYAQLIKSHLSGRTFVRCFPKYRMTTKLEAGEEDWEVGAEAMRSALSLLVRLGVQVDRLVTQPSFVHLVLVAHSDDISSKTLFHLQAFQPVILSAIQTNTILDETLSFLIEVIHTHSASPMSPEVAIPLCHVLPALASVHQSANVRHQTFRILSLILGMVDPALRMQILKDLCTDEQFPQMRVAAVGLVKEAILSALNATEESIFASPRLLQGLGTVIFRTDPIDFCEQKPTLEELQDSTEPQRLAECLSLLYILLMRDKGKNRTGIWDKDNLKNIDKVLLAPLKTMLESLFENEEVQQSHSHSIMPLVALQTGLERVQNVLQ</sequence>
<dbReference type="PANTHER" id="PTHR15430">
    <property type="entry name" value="GLOMULIN"/>
    <property type="match status" value="1"/>
</dbReference>
<dbReference type="Pfam" id="PF08568">
    <property type="entry name" value="Kinetochor_Ybp2"/>
    <property type="match status" value="1"/>
</dbReference>
<organism evidence="1 2">
    <name type="scientific">Cylindrobasidium torrendii FP15055 ss-10</name>
    <dbReference type="NCBI Taxonomy" id="1314674"/>
    <lineage>
        <taxon>Eukaryota</taxon>
        <taxon>Fungi</taxon>
        <taxon>Dikarya</taxon>
        <taxon>Basidiomycota</taxon>
        <taxon>Agaricomycotina</taxon>
        <taxon>Agaricomycetes</taxon>
        <taxon>Agaricomycetidae</taxon>
        <taxon>Agaricales</taxon>
        <taxon>Marasmiineae</taxon>
        <taxon>Physalacriaceae</taxon>
        <taxon>Cylindrobasidium</taxon>
    </lineage>
</organism>
<dbReference type="PANTHER" id="PTHR15430:SF1">
    <property type="entry name" value="GLOMULIN"/>
    <property type="match status" value="1"/>
</dbReference>
<evidence type="ECO:0000313" key="2">
    <source>
        <dbReference type="Proteomes" id="UP000054007"/>
    </source>
</evidence>
<keyword evidence="2" id="KW-1185">Reference proteome</keyword>
<evidence type="ECO:0008006" key="3">
    <source>
        <dbReference type="Google" id="ProtNLM"/>
    </source>
</evidence>